<keyword evidence="6 13" id="KW-0812">Transmembrane</keyword>
<evidence type="ECO:0000256" key="12">
    <source>
        <dbReference type="SAM" id="MobiDB-lite"/>
    </source>
</evidence>
<dbReference type="AlphaFoldDB" id="A0A9Q0N1C9"/>
<keyword evidence="5" id="KW-0808">Transferase</keyword>
<keyword evidence="8 13" id="KW-1133">Transmembrane helix</keyword>
<feature type="transmembrane region" description="Helical" evidence="13">
    <location>
        <begin position="107"/>
        <end position="123"/>
    </location>
</feature>
<name>A0A9Q0N1C9_9DIPT</name>
<evidence type="ECO:0000256" key="11">
    <source>
        <dbReference type="SAM" id="Coils"/>
    </source>
</evidence>
<keyword evidence="15" id="KW-1185">Reference proteome</keyword>
<evidence type="ECO:0000256" key="4">
    <source>
        <dbReference type="ARBA" id="ARBA00022676"/>
    </source>
</evidence>
<keyword evidence="7" id="KW-0256">Endoplasmic reticulum</keyword>
<feature type="transmembrane region" description="Helical" evidence="13">
    <location>
        <begin position="181"/>
        <end position="199"/>
    </location>
</feature>
<feature type="transmembrane region" description="Helical" evidence="13">
    <location>
        <begin position="205"/>
        <end position="229"/>
    </location>
</feature>
<dbReference type="PANTHER" id="PTHR12646:SF0">
    <property type="entry name" value="DOL-P-MAN:MAN(5)GLCNAC(2)-PP-DOL ALPHA-1,3-MANNOSYLTRANSFERASE"/>
    <property type="match status" value="1"/>
</dbReference>
<evidence type="ECO:0000256" key="3">
    <source>
        <dbReference type="ARBA" id="ARBA00011964"/>
    </source>
</evidence>
<evidence type="ECO:0000256" key="7">
    <source>
        <dbReference type="ARBA" id="ARBA00022824"/>
    </source>
</evidence>
<keyword evidence="11" id="KW-0175">Coiled coil</keyword>
<feature type="transmembrane region" description="Helical" evidence="13">
    <location>
        <begin position="297"/>
        <end position="318"/>
    </location>
</feature>
<evidence type="ECO:0000256" key="6">
    <source>
        <dbReference type="ARBA" id="ARBA00022692"/>
    </source>
</evidence>
<gene>
    <name evidence="14" type="primary">l(2)not</name>
    <name evidence="14" type="ORF">Bhyg_06738</name>
</gene>
<reference evidence="14" key="1">
    <citation type="submission" date="2022-07" db="EMBL/GenBank/DDBJ databases">
        <authorList>
            <person name="Trinca V."/>
            <person name="Uliana J.V.C."/>
            <person name="Torres T.T."/>
            <person name="Ward R.J."/>
            <person name="Monesi N."/>
        </authorList>
    </citation>
    <scope>NUCLEOTIDE SEQUENCE</scope>
    <source>
        <strain evidence="14">HSMRA1968</strain>
        <tissue evidence="14">Whole embryos</tissue>
    </source>
</reference>
<proteinExistence type="predicted"/>
<evidence type="ECO:0000256" key="8">
    <source>
        <dbReference type="ARBA" id="ARBA00022989"/>
    </source>
</evidence>
<dbReference type="EMBL" id="WJQU01000002">
    <property type="protein sequence ID" value="KAJ6641795.1"/>
    <property type="molecule type" value="Genomic_DNA"/>
</dbReference>
<evidence type="ECO:0000256" key="13">
    <source>
        <dbReference type="SAM" id="Phobius"/>
    </source>
</evidence>
<dbReference type="GO" id="GO:0005789">
    <property type="term" value="C:endoplasmic reticulum membrane"/>
    <property type="evidence" value="ECO:0007669"/>
    <property type="project" value="UniProtKB-SubCell"/>
</dbReference>
<dbReference type="PANTHER" id="PTHR12646">
    <property type="entry name" value="NOT56 - RELATED"/>
    <property type="match status" value="1"/>
</dbReference>
<comment type="caution">
    <text evidence="14">The sequence shown here is derived from an EMBL/GenBank/DDBJ whole genome shotgun (WGS) entry which is preliminary data.</text>
</comment>
<evidence type="ECO:0000256" key="10">
    <source>
        <dbReference type="ARBA" id="ARBA00049506"/>
    </source>
</evidence>
<dbReference type="Proteomes" id="UP001151699">
    <property type="component" value="Chromosome B"/>
</dbReference>
<comment type="pathway">
    <text evidence="2">Protein modification; protein glycosylation.</text>
</comment>
<dbReference type="InterPro" id="IPR007873">
    <property type="entry name" value="Glycosyltransferase_ALG3"/>
</dbReference>
<feature type="transmembrane region" description="Helical" evidence="13">
    <location>
        <begin position="51"/>
        <end position="70"/>
    </location>
</feature>
<evidence type="ECO:0000256" key="9">
    <source>
        <dbReference type="ARBA" id="ARBA00023136"/>
    </source>
</evidence>
<dbReference type="OrthoDB" id="20028at2759"/>
<feature type="region of interest" description="Disordered" evidence="12">
    <location>
        <begin position="1"/>
        <end position="21"/>
    </location>
</feature>
<dbReference type="Pfam" id="PF05208">
    <property type="entry name" value="ALG3"/>
    <property type="match status" value="1"/>
</dbReference>
<evidence type="ECO:0000256" key="5">
    <source>
        <dbReference type="ARBA" id="ARBA00022679"/>
    </source>
</evidence>
<feature type="transmembrane region" description="Helical" evidence="13">
    <location>
        <begin position="241"/>
        <end position="260"/>
    </location>
</feature>
<dbReference type="GO" id="GO:0052925">
    <property type="term" value="F:dol-P-Man:Man(5)GlcNAc(2)-PP-Dol alpha-1,3-mannosyltransferase activity"/>
    <property type="evidence" value="ECO:0007669"/>
    <property type="project" value="UniProtKB-EC"/>
</dbReference>
<comment type="catalytic activity">
    <reaction evidence="10">
        <text>an alpha-D-Man-(1-&gt;2)-alpha-D-Man-(1-&gt;2)-alpha-D-Man-(1-&gt;3)-[alpha-D-Man-(1-&gt;6)]-beta-D-Man-(1-&gt;4)-beta-D-GlcNAc-(1-&gt;4)-alpha-D-GlcNAc-diphospho-di-trans,poly-cis-dolichol + a di-trans,poly-cis-dolichyl beta-D-mannosyl phosphate = an alpha-D-Man-(1-&gt;2)-alpha-D-Man-(1-&gt;2)-alpha-D-Man-(1-&gt;3)-[alpha-D-Man-(1-&gt;3)-alpha-D-Man-(1-&gt;6)]-beta-D-Man-(1-&gt;4)-beta-D-GlcNAc-(1-&gt;4)-alpha-D-GlcNAc-diphospho-di-trans,poly-cis-dolichol + a di-trans,poly-cis-dolichyl phosphate + H(+)</text>
        <dbReference type="Rhea" id="RHEA:29527"/>
        <dbReference type="Rhea" id="RHEA-COMP:19498"/>
        <dbReference type="Rhea" id="RHEA-COMP:19501"/>
        <dbReference type="Rhea" id="RHEA-COMP:19516"/>
        <dbReference type="Rhea" id="RHEA-COMP:19517"/>
        <dbReference type="ChEBI" id="CHEBI:15378"/>
        <dbReference type="ChEBI" id="CHEBI:57683"/>
        <dbReference type="ChEBI" id="CHEBI:58211"/>
        <dbReference type="ChEBI" id="CHEBI:132515"/>
        <dbReference type="ChEBI" id="CHEBI:132516"/>
        <dbReference type="EC" id="2.4.1.258"/>
    </reaction>
    <physiologicalReaction direction="left-to-right" evidence="10">
        <dbReference type="Rhea" id="RHEA:29528"/>
    </physiologicalReaction>
</comment>
<feature type="transmembrane region" description="Helical" evidence="13">
    <location>
        <begin position="135"/>
        <end position="152"/>
    </location>
</feature>
<evidence type="ECO:0000256" key="1">
    <source>
        <dbReference type="ARBA" id="ARBA00004477"/>
    </source>
</evidence>
<comment type="subcellular location">
    <subcellularLocation>
        <location evidence="1">Endoplasmic reticulum membrane</location>
        <topology evidence="1">Multi-pass membrane protein</topology>
    </subcellularLocation>
</comment>
<evidence type="ECO:0000313" key="14">
    <source>
        <dbReference type="EMBL" id="KAJ6641795.1"/>
    </source>
</evidence>
<protein>
    <recommendedName>
        <fullName evidence="3">dolichyl-P-Man:Man5GlcNAc2-PP-dolichol alpha-1,3-mannosyltransferase</fullName>
        <ecNumber evidence="3">2.4.1.258</ecNumber>
    </recommendedName>
</protein>
<feature type="coiled-coil region" evidence="11">
    <location>
        <begin position="338"/>
        <end position="365"/>
    </location>
</feature>
<evidence type="ECO:0000256" key="2">
    <source>
        <dbReference type="ARBA" id="ARBA00004922"/>
    </source>
</evidence>
<feature type="transmembrane region" description="Helical" evidence="13">
    <location>
        <begin position="401"/>
        <end position="423"/>
    </location>
</feature>
<feature type="transmembrane region" description="Helical" evidence="13">
    <location>
        <begin position="471"/>
        <end position="489"/>
    </location>
</feature>
<sequence>MGNNGPIKRNANKTRVSNSRLKEQSNKLLQLYNKYVNFDYGKSLLFDASQLQVVSIGILIVELILNVLVVQNTRYTEIDWRAYMQECEGFLNGTTDYALLKGDTGPLVYPAGFVYIYSILYFITSKGQNIRLAQYIFVGIYLLQMFLVLRIYTKARKVPPYVLIFSAFTSYRIHSIYVLRLFNDPIAILLFYIAFNLFIDNRWTLGSVFFSLGVTVKMNILLFAPAILLMYITNLGYAKTLLQLIICGFVQLVLGAPFLASHPVNYIKGSFDIGRIFEHKWTVNYRFLSRYFFEHRYFHLGLLTVHLLLLIAFFRPCYHFMRSYARLRLVQKQLQPRIDKFNAELKQSKAKKEDEETDLTVEQQKFLDSFEKSIQHASGKQPVPKEKVEVQDRHEVYFDKAVQLAVVPVFLANFIGVICARSLHYQFYVWYFHTLPYLAWFTEFDVKVKFLLLGFIEFAWNTYPSTDFSSGILHVCHIVLLFGIVKHFFNMRLFKKIKND</sequence>
<organism evidence="14 15">
    <name type="scientific">Pseudolycoriella hygida</name>
    <dbReference type="NCBI Taxonomy" id="35572"/>
    <lineage>
        <taxon>Eukaryota</taxon>
        <taxon>Metazoa</taxon>
        <taxon>Ecdysozoa</taxon>
        <taxon>Arthropoda</taxon>
        <taxon>Hexapoda</taxon>
        <taxon>Insecta</taxon>
        <taxon>Pterygota</taxon>
        <taxon>Neoptera</taxon>
        <taxon>Endopterygota</taxon>
        <taxon>Diptera</taxon>
        <taxon>Nematocera</taxon>
        <taxon>Sciaroidea</taxon>
        <taxon>Sciaridae</taxon>
        <taxon>Pseudolycoriella</taxon>
    </lineage>
</organism>
<dbReference type="EC" id="2.4.1.258" evidence="3"/>
<evidence type="ECO:0000313" key="15">
    <source>
        <dbReference type="Proteomes" id="UP001151699"/>
    </source>
</evidence>
<keyword evidence="4" id="KW-0328">Glycosyltransferase</keyword>
<accession>A0A9Q0N1C9</accession>
<keyword evidence="9 13" id="KW-0472">Membrane</keyword>